<evidence type="ECO:0000256" key="3">
    <source>
        <dbReference type="ARBA" id="ARBA00022741"/>
    </source>
</evidence>
<evidence type="ECO:0000313" key="10">
    <source>
        <dbReference type="EMBL" id="PNL61660.1"/>
    </source>
</evidence>
<dbReference type="AlphaFoldDB" id="A0AAX0WUM5"/>
<dbReference type="InterPro" id="IPR043129">
    <property type="entry name" value="ATPase_NBD"/>
</dbReference>
<reference evidence="10" key="1">
    <citation type="submission" date="2017-12" db="EMBL/GenBank/DDBJ databases">
        <title>FDA dAtabase for Regulatory Grade micrObial Sequences (FDA-ARGOS): Supporting development and validation of Infectious Disease Dx tests.</title>
        <authorList>
            <person name="Kerrigan L."/>
            <person name="Tallon L.J."/>
            <person name="Sadzewicz L."/>
            <person name="Sengamalay N."/>
            <person name="Ott S."/>
            <person name="Godinez A."/>
            <person name="Nagaraj S."/>
            <person name="Vavikolanu K."/>
            <person name="Vyas G."/>
            <person name="Nadendla S."/>
            <person name="Aluvathingal J."/>
            <person name="Sichtig H."/>
        </authorList>
    </citation>
    <scope>NUCLEOTIDE SEQUENCE [LARGE SCALE GENOMIC DNA]</scope>
    <source>
        <strain evidence="10">FDAARGOS_200</strain>
    </source>
</reference>
<dbReference type="Proteomes" id="UP000192511">
    <property type="component" value="Unassembled WGS sequence"/>
</dbReference>
<evidence type="ECO:0000259" key="9">
    <source>
        <dbReference type="Pfam" id="PF02782"/>
    </source>
</evidence>
<keyword evidence="6" id="KW-0067">ATP-binding</keyword>
<sequence>MNYLLALDQGTSSTRAMIYTVHGELVATSQYPLTQYYPHAGWVEHDPEEIWQKTLAAMRDVVSQVPADHIVSCGLTNQRETTVIWNKKTGVCLAPAIVWQDRRTAEFCRTLVADESMIQEKTGLLPDSYFSATKLKWLLENNPEAKMLADKGSLAFGTIDSFLIWRLTTEHLHLTDVTNASRTMLFNIKEEQWDLDLLHYFKIPESVLPKVCASDSHFGMIDKQWLGIELPITGVAGDQQAALIGQGCFKMGMVKATFGTGAFLLLNTGVKPVLSQHKLLTTIAYKIQGQTIYGLEGSIYHAGTAIKWLRDSMKLITNPDETEILANSLSGNEGVYLVSAFTGLGAPHWLSASGASMVGLSLSSNRAHFARAALEGVCYQTREVCLCMREDSQLNLSLLRVDGGMAVNRWFLQFLADQCQLEVQKPKNIETTAKGAALLAALGCGVFNSLDELHASWGVEQAFIPQRSLEQVELDYRGWRQALQKITNPGSAGPSRAIF</sequence>
<dbReference type="GO" id="GO:0005829">
    <property type="term" value="C:cytosol"/>
    <property type="evidence" value="ECO:0007669"/>
    <property type="project" value="TreeGrafter"/>
</dbReference>
<evidence type="ECO:0000256" key="5">
    <source>
        <dbReference type="ARBA" id="ARBA00022798"/>
    </source>
</evidence>
<comment type="caution">
    <text evidence="10">The sequence shown here is derived from an EMBL/GenBank/DDBJ whole genome shotgun (WGS) entry which is preliminary data.</text>
</comment>
<dbReference type="InterPro" id="IPR018484">
    <property type="entry name" value="FGGY_N"/>
</dbReference>
<dbReference type="InterPro" id="IPR018485">
    <property type="entry name" value="FGGY_C"/>
</dbReference>
<dbReference type="Pfam" id="PF00370">
    <property type="entry name" value="FGGY_N"/>
    <property type="match status" value="1"/>
</dbReference>
<dbReference type="GO" id="GO:0019563">
    <property type="term" value="P:glycerol catabolic process"/>
    <property type="evidence" value="ECO:0007669"/>
    <property type="project" value="TreeGrafter"/>
</dbReference>
<keyword evidence="3" id="KW-0547">Nucleotide-binding</keyword>
<dbReference type="InterPro" id="IPR005999">
    <property type="entry name" value="Glycerol_kin"/>
</dbReference>
<gene>
    <name evidence="10" type="primary">glpK</name>
    <name evidence="10" type="ORF">A6J39_010845</name>
</gene>
<proteinExistence type="inferred from homology"/>
<accession>A0AAX0WUM5</accession>
<dbReference type="NCBIfam" id="NF000756">
    <property type="entry name" value="PRK00047.1"/>
    <property type="match status" value="1"/>
</dbReference>
<evidence type="ECO:0000313" key="11">
    <source>
        <dbReference type="Proteomes" id="UP000192511"/>
    </source>
</evidence>
<keyword evidence="2 7" id="KW-0808">Transferase</keyword>
<name>A0AAX0WUM5_9GAMM</name>
<dbReference type="PANTHER" id="PTHR10196:SF78">
    <property type="entry name" value="GLYCEROL KINASE"/>
    <property type="match status" value="1"/>
</dbReference>
<dbReference type="FunFam" id="3.30.420.40:FF:000008">
    <property type="entry name" value="Glycerol kinase"/>
    <property type="match status" value="1"/>
</dbReference>
<dbReference type="Pfam" id="PF02782">
    <property type="entry name" value="FGGY_C"/>
    <property type="match status" value="1"/>
</dbReference>
<dbReference type="NCBIfam" id="TIGR01311">
    <property type="entry name" value="glycerol_kin"/>
    <property type="match status" value="1"/>
</dbReference>
<dbReference type="PROSITE" id="PS00445">
    <property type="entry name" value="FGGY_KINASES_2"/>
    <property type="match status" value="1"/>
</dbReference>
<dbReference type="Gene3D" id="3.30.420.40">
    <property type="match status" value="2"/>
</dbReference>
<evidence type="ECO:0000256" key="4">
    <source>
        <dbReference type="ARBA" id="ARBA00022777"/>
    </source>
</evidence>
<dbReference type="InterPro" id="IPR018483">
    <property type="entry name" value="Carb_kinase_FGGY_CS"/>
</dbReference>
<dbReference type="InterPro" id="IPR000577">
    <property type="entry name" value="Carb_kinase_FGGY"/>
</dbReference>
<dbReference type="GeneID" id="98066014"/>
<organism evidence="10 11">
    <name type="scientific">Legionella anisa</name>
    <dbReference type="NCBI Taxonomy" id="28082"/>
    <lineage>
        <taxon>Bacteria</taxon>
        <taxon>Pseudomonadati</taxon>
        <taxon>Pseudomonadota</taxon>
        <taxon>Gammaproteobacteria</taxon>
        <taxon>Legionellales</taxon>
        <taxon>Legionellaceae</taxon>
        <taxon>Legionella</taxon>
    </lineage>
</organism>
<dbReference type="GO" id="GO:0005524">
    <property type="term" value="F:ATP binding"/>
    <property type="evidence" value="ECO:0007669"/>
    <property type="project" value="UniProtKB-KW"/>
</dbReference>
<keyword evidence="11" id="KW-1185">Reference proteome</keyword>
<keyword evidence="4 7" id="KW-0418">Kinase</keyword>
<dbReference type="EMBL" id="NBTX02000004">
    <property type="protein sequence ID" value="PNL61660.1"/>
    <property type="molecule type" value="Genomic_DNA"/>
</dbReference>
<evidence type="ECO:0000256" key="6">
    <source>
        <dbReference type="ARBA" id="ARBA00022840"/>
    </source>
</evidence>
<evidence type="ECO:0000256" key="7">
    <source>
        <dbReference type="RuleBase" id="RU003733"/>
    </source>
</evidence>
<dbReference type="CDD" id="cd07786">
    <property type="entry name" value="FGGY_EcGK_like"/>
    <property type="match status" value="1"/>
</dbReference>
<evidence type="ECO:0000256" key="1">
    <source>
        <dbReference type="ARBA" id="ARBA00009156"/>
    </source>
</evidence>
<feature type="domain" description="Carbohydrate kinase FGGY N-terminal" evidence="8">
    <location>
        <begin position="3"/>
        <end position="245"/>
    </location>
</feature>
<dbReference type="GO" id="GO:0006072">
    <property type="term" value="P:glycerol-3-phosphate metabolic process"/>
    <property type="evidence" value="ECO:0007669"/>
    <property type="project" value="InterPro"/>
</dbReference>
<evidence type="ECO:0000256" key="2">
    <source>
        <dbReference type="ARBA" id="ARBA00022679"/>
    </source>
</evidence>
<evidence type="ECO:0000259" key="8">
    <source>
        <dbReference type="Pfam" id="PF00370"/>
    </source>
</evidence>
<dbReference type="GO" id="GO:0004370">
    <property type="term" value="F:glycerol kinase activity"/>
    <property type="evidence" value="ECO:0007669"/>
    <property type="project" value="InterPro"/>
</dbReference>
<dbReference type="SUPFAM" id="SSF53067">
    <property type="entry name" value="Actin-like ATPase domain"/>
    <property type="match status" value="2"/>
</dbReference>
<protein>
    <submittedName>
        <fullName evidence="10">Glycerol kinase</fullName>
    </submittedName>
</protein>
<comment type="similarity">
    <text evidence="1 7">Belongs to the FGGY kinase family.</text>
</comment>
<dbReference type="PROSITE" id="PS00933">
    <property type="entry name" value="FGGY_KINASES_1"/>
    <property type="match status" value="1"/>
</dbReference>
<dbReference type="PIRSF" id="PIRSF000538">
    <property type="entry name" value="GlpK"/>
    <property type="match status" value="1"/>
</dbReference>
<dbReference type="PANTHER" id="PTHR10196">
    <property type="entry name" value="SUGAR KINASE"/>
    <property type="match status" value="1"/>
</dbReference>
<dbReference type="RefSeq" id="WP_019232181.1">
    <property type="nucleotide sequence ID" value="NZ_CAAAHR010000018.1"/>
</dbReference>
<feature type="domain" description="Carbohydrate kinase FGGY C-terminal" evidence="9">
    <location>
        <begin position="255"/>
        <end position="442"/>
    </location>
</feature>
<keyword evidence="5" id="KW-0319">Glycerol metabolism</keyword>